<dbReference type="KEGG" id="kbi:30208411"/>
<reference evidence="2" key="1">
    <citation type="submission" date="2013-07" db="EMBL/GenBank/DDBJ databases">
        <title>The Genome Sequence of Cryptococcus bestiolae CBS10118.</title>
        <authorList>
            <consortium name="The Broad Institute Genome Sequencing Platform"/>
            <person name="Cuomo C."/>
            <person name="Litvintseva A."/>
            <person name="Chen Y."/>
            <person name="Heitman J."/>
            <person name="Sun S."/>
            <person name="Springer D."/>
            <person name="Dromer F."/>
            <person name="Young S.K."/>
            <person name="Zeng Q."/>
            <person name="Gargeya S."/>
            <person name="Fitzgerald M."/>
            <person name="Abouelleil A."/>
            <person name="Alvarado L."/>
            <person name="Berlin A.M."/>
            <person name="Chapman S.B."/>
            <person name="Dewar J."/>
            <person name="Goldberg J."/>
            <person name="Griggs A."/>
            <person name="Gujja S."/>
            <person name="Hansen M."/>
            <person name="Howarth C."/>
            <person name="Imamovic A."/>
            <person name="Larimer J."/>
            <person name="McCowan C."/>
            <person name="Murphy C."/>
            <person name="Pearson M."/>
            <person name="Priest M."/>
            <person name="Roberts A."/>
            <person name="Saif S."/>
            <person name="Shea T."/>
            <person name="Sykes S."/>
            <person name="Wortman J."/>
            <person name="Nusbaum C."/>
            <person name="Birren B."/>
        </authorList>
    </citation>
    <scope>NUCLEOTIDE SEQUENCE [LARGE SCALE GENOMIC DNA]</scope>
    <source>
        <strain evidence="2">CBS 10118</strain>
    </source>
</reference>
<keyword evidence="1" id="KW-1133">Transmembrane helix</keyword>
<dbReference type="GeneID" id="30208411"/>
<reference evidence="3" key="2">
    <citation type="submission" date="2013-07" db="EMBL/GenBank/DDBJ databases">
        <authorList>
            <consortium name="The Broad Institute Genome Sequencing Platform"/>
            <person name="Cuomo C."/>
            <person name="Litvintseva A."/>
            <person name="Chen Y."/>
            <person name="Heitman J."/>
            <person name="Sun S."/>
            <person name="Springer D."/>
            <person name="Dromer F."/>
            <person name="Young S.K."/>
            <person name="Zeng Q."/>
            <person name="Gargeya S."/>
            <person name="Fitzgerald M."/>
            <person name="Abouelleil A."/>
            <person name="Alvarado L."/>
            <person name="Berlin A.M."/>
            <person name="Chapman S.B."/>
            <person name="Dewar J."/>
            <person name="Goldberg J."/>
            <person name="Griggs A."/>
            <person name="Gujja S."/>
            <person name="Hansen M."/>
            <person name="Howarth C."/>
            <person name="Imamovic A."/>
            <person name="Larimer J."/>
            <person name="McCowan C."/>
            <person name="Murphy C."/>
            <person name="Pearson M."/>
            <person name="Priest M."/>
            <person name="Roberts A."/>
            <person name="Saif S."/>
            <person name="Shea T."/>
            <person name="Sykes S."/>
            <person name="Wortman J."/>
            <person name="Nusbaum C."/>
            <person name="Birren B."/>
        </authorList>
    </citation>
    <scope>NUCLEOTIDE SEQUENCE</scope>
    <source>
        <strain evidence="3">CBS 10118</strain>
    </source>
</reference>
<dbReference type="VEuPathDB" id="FungiDB:I302_04012"/>
<keyword evidence="4" id="KW-1185">Reference proteome</keyword>
<reference evidence="2" key="3">
    <citation type="submission" date="2014-01" db="EMBL/GenBank/DDBJ databases">
        <title>Evolution of pathogenesis and genome organization in the Tremellales.</title>
        <authorList>
            <person name="Cuomo C."/>
            <person name="Litvintseva A."/>
            <person name="Heitman J."/>
            <person name="Chen Y."/>
            <person name="Sun S."/>
            <person name="Springer D."/>
            <person name="Dromer F."/>
            <person name="Young S."/>
            <person name="Zeng Q."/>
            <person name="Chapman S."/>
            <person name="Gujja S."/>
            <person name="Saif S."/>
            <person name="Birren B."/>
        </authorList>
    </citation>
    <scope>NUCLEOTIDE SEQUENCE</scope>
    <source>
        <strain evidence="2">CBS 10118</strain>
    </source>
</reference>
<gene>
    <name evidence="2" type="ORF">I302_04012</name>
    <name evidence="3" type="ORF">I302_100638</name>
</gene>
<evidence type="ECO:0000313" key="2">
    <source>
        <dbReference type="EMBL" id="OCF26329.1"/>
    </source>
</evidence>
<organism evidence="2">
    <name type="scientific">Kwoniella bestiolae CBS 10118</name>
    <dbReference type="NCBI Taxonomy" id="1296100"/>
    <lineage>
        <taxon>Eukaryota</taxon>
        <taxon>Fungi</taxon>
        <taxon>Dikarya</taxon>
        <taxon>Basidiomycota</taxon>
        <taxon>Agaricomycotina</taxon>
        <taxon>Tremellomycetes</taxon>
        <taxon>Tremellales</taxon>
        <taxon>Cryptococcaceae</taxon>
        <taxon>Kwoniella</taxon>
    </lineage>
</organism>
<evidence type="ECO:0000313" key="3">
    <source>
        <dbReference type="EMBL" id="WVW78678.1"/>
    </source>
</evidence>
<feature type="transmembrane region" description="Helical" evidence="1">
    <location>
        <begin position="12"/>
        <end position="30"/>
    </location>
</feature>
<dbReference type="RefSeq" id="XP_019047399.1">
    <property type="nucleotide sequence ID" value="XM_019190651.1"/>
</dbReference>
<accession>A0A1B9G5L9</accession>
<keyword evidence="1" id="KW-0812">Transmembrane</keyword>
<evidence type="ECO:0000256" key="1">
    <source>
        <dbReference type="SAM" id="Phobius"/>
    </source>
</evidence>
<dbReference type="EMBL" id="CP144541">
    <property type="protein sequence ID" value="WVW78678.1"/>
    <property type="molecule type" value="Genomic_DNA"/>
</dbReference>
<dbReference type="Proteomes" id="UP000092730">
    <property type="component" value="Chromosome 1"/>
</dbReference>
<dbReference type="AlphaFoldDB" id="A0A1B9G5L9"/>
<protein>
    <submittedName>
        <fullName evidence="2">Uncharacterized protein</fullName>
    </submittedName>
</protein>
<evidence type="ECO:0000313" key="4">
    <source>
        <dbReference type="Proteomes" id="UP000092730"/>
    </source>
</evidence>
<dbReference type="EMBL" id="KI894020">
    <property type="protein sequence ID" value="OCF26329.1"/>
    <property type="molecule type" value="Genomic_DNA"/>
</dbReference>
<sequence length="340" mass="38460">MVPSYTLIKHFLLIILIIFSLVAIHLIGILPTRGNNHPTKVHGPSDRDITILQYSPSDTEGEAHHWKKVGRSVRSYSEGSLRKYCSARGYVYVRSVGLGLSMDGASVDEEGLVVLKGVLDILERGDGVGTRERWLILVPSDRIIINPSIPLDTFLPPTSTAQPLIVSSGLLDGTILLKINGQILELLMDVIELKRRGSKDSDDDHTNGAESFRQVLSEYLLHEEHRGKCAPIPTEWFDSTTLFPQSPDPSLKVAAEEIGGDTTTTEHEYTPQLIYRFPPSTSRKHIQDMLKIPDRIYAQAEKYEQDMWRYYGKIVDGLNNMEDKERIEGQSKKWWSRYET</sequence>
<reference evidence="3" key="4">
    <citation type="submission" date="2024-02" db="EMBL/GenBank/DDBJ databases">
        <title>Comparative genomics of Cryptococcus and Kwoniella reveals pathogenesis evolution and contrasting modes of karyotype evolution via chromosome fusion or intercentromeric recombination.</title>
        <authorList>
            <person name="Coelho M.A."/>
            <person name="David-Palma M."/>
            <person name="Shea T."/>
            <person name="Bowers K."/>
            <person name="McGinley-Smith S."/>
            <person name="Mohammad A.W."/>
            <person name="Gnirke A."/>
            <person name="Yurkov A.M."/>
            <person name="Nowrousian M."/>
            <person name="Sun S."/>
            <person name="Cuomo C.A."/>
            <person name="Heitman J."/>
        </authorList>
    </citation>
    <scope>NUCLEOTIDE SEQUENCE</scope>
    <source>
        <strain evidence="3">CBS 10118</strain>
    </source>
</reference>
<proteinExistence type="predicted"/>
<name>A0A1B9G5L9_9TREE</name>
<keyword evidence="1" id="KW-0472">Membrane</keyword>
<dbReference type="OrthoDB" id="407658at2759"/>